<dbReference type="AlphaFoldDB" id="Q6CXA0"/>
<feature type="compositionally biased region" description="Basic and acidic residues" evidence="1">
    <location>
        <begin position="141"/>
        <end position="153"/>
    </location>
</feature>
<dbReference type="OMA" id="LMTSHTK"/>
<dbReference type="eggNOG" id="ENOG502SEGN">
    <property type="taxonomic scope" value="Eukaryota"/>
</dbReference>
<keyword evidence="3" id="KW-1185">Reference proteome</keyword>
<feature type="region of interest" description="Disordered" evidence="1">
    <location>
        <begin position="78"/>
        <end position="153"/>
    </location>
</feature>
<dbReference type="InterPro" id="IPR018304">
    <property type="entry name" value="Rtt102"/>
</dbReference>
<evidence type="ECO:0000313" key="2">
    <source>
        <dbReference type="EMBL" id="CAH03027.1"/>
    </source>
</evidence>
<evidence type="ECO:0000313" key="3">
    <source>
        <dbReference type="Proteomes" id="UP000000598"/>
    </source>
</evidence>
<gene>
    <name evidence="2" type="ORF">KLLA0_A10043g</name>
</gene>
<accession>Q6CXA0</accession>
<dbReference type="Pfam" id="PF09510">
    <property type="entry name" value="Rtt102p"/>
    <property type="match status" value="1"/>
</dbReference>
<feature type="compositionally biased region" description="Acidic residues" evidence="1">
    <location>
        <begin position="130"/>
        <end position="140"/>
    </location>
</feature>
<dbReference type="GO" id="GO:0016514">
    <property type="term" value="C:SWI/SNF complex"/>
    <property type="evidence" value="ECO:0007669"/>
    <property type="project" value="InterPro"/>
</dbReference>
<dbReference type="GO" id="GO:0006338">
    <property type="term" value="P:chromatin remodeling"/>
    <property type="evidence" value="ECO:0007669"/>
    <property type="project" value="InterPro"/>
</dbReference>
<proteinExistence type="predicted"/>
<sequence>MSLISRANRLGGFTTDAKHWEYEWSTTAKQNENGTDEKVKYKFKQWVKKDHPLRDVVEDDTDVLNLDEFDRTKIAKKNARVQEKSGPDSLSINDIRGAVGGSDIPGFSGSDAKKEAESEAAVETPVVETPAEETPAEDTPAEVKDQEGDVKME</sequence>
<reference evidence="2 3" key="1">
    <citation type="journal article" date="2004" name="Nature">
        <title>Genome evolution in yeasts.</title>
        <authorList>
            <consortium name="Genolevures"/>
            <person name="Dujon B."/>
            <person name="Sherman D."/>
            <person name="Fischer G."/>
            <person name="Durrens P."/>
            <person name="Casaregola S."/>
            <person name="Lafontaine I."/>
            <person name="de Montigny J."/>
            <person name="Marck C."/>
            <person name="Neuveglise C."/>
            <person name="Talla E."/>
            <person name="Goffard N."/>
            <person name="Frangeul L."/>
            <person name="Aigle M."/>
            <person name="Anthouard V."/>
            <person name="Babour A."/>
            <person name="Barbe V."/>
            <person name="Barnay S."/>
            <person name="Blanchin S."/>
            <person name="Beckerich J.M."/>
            <person name="Beyne E."/>
            <person name="Bleykasten C."/>
            <person name="Boisrame A."/>
            <person name="Boyer J."/>
            <person name="Cattolico L."/>
            <person name="Confanioleri F."/>
            <person name="de Daruvar A."/>
            <person name="Despons L."/>
            <person name="Fabre E."/>
            <person name="Fairhead C."/>
            <person name="Ferry-Dumazet H."/>
            <person name="Groppi A."/>
            <person name="Hantraye F."/>
            <person name="Hennequin C."/>
            <person name="Jauniaux N."/>
            <person name="Joyet P."/>
            <person name="Kachouri R."/>
            <person name="Kerrest A."/>
            <person name="Koszul R."/>
            <person name="Lemaire M."/>
            <person name="Lesur I."/>
            <person name="Ma L."/>
            <person name="Muller H."/>
            <person name="Nicaud J.M."/>
            <person name="Nikolski M."/>
            <person name="Oztas S."/>
            <person name="Ozier-Kalogeropoulos O."/>
            <person name="Pellenz S."/>
            <person name="Potier S."/>
            <person name="Richard G.F."/>
            <person name="Straub M.L."/>
            <person name="Suleau A."/>
            <person name="Swennene D."/>
            <person name="Tekaia F."/>
            <person name="Wesolowski-Louvel M."/>
            <person name="Westhof E."/>
            <person name="Wirth B."/>
            <person name="Zeniou-Meyer M."/>
            <person name="Zivanovic I."/>
            <person name="Bolotin-Fukuhara M."/>
            <person name="Thierry A."/>
            <person name="Bouchier C."/>
            <person name="Caudron B."/>
            <person name="Scarpelli C."/>
            <person name="Gaillardin C."/>
            <person name="Weissenbach J."/>
            <person name="Wincker P."/>
            <person name="Souciet J.L."/>
        </authorList>
    </citation>
    <scope>NUCLEOTIDE SEQUENCE [LARGE SCALE GENOMIC DNA]</scope>
    <source>
        <strain evidence="3">ATCC 8585 / CBS 2359 / DSM 70799 / NBRC 1267 / NRRL Y-1140 / WM37</strain>
    </source>
</reference>
<dbReference type="EMBL" id="CR382121">
    <property type="protein sequence ID" value="CAH03027.1"/>
    <property type="molecule type" value="Genomic_DNA"/>
</dbReference>
<dbReference type="FunCoup" id="Q6CXA0">
    <property type="interactions" value="332"/>
</dbReference>
<dbReference type="KEGG" id="kla:KLLA0_A10043g"/>
<organism evidence="2 3">
    <name type="scientific">Kluyveromyces lactis (strain ATCC 8585 / CBS 2359 / DSM 70799 / NBRC 1267 / NRRL Y-1140 / WM37)</name>
    <name type="common">Yeast</name>
    <name type="synonym">Candida sphaerica</name>
    <dbReference type="NCBI Taxonomy" id="284590"/>
    <lineage>
        <taxon>Eukaryota</taxon>
        <taxon>Fungi</taxon>
        <taxon>Dikarya</taxon>
        <taxon>Ascomycota</taxon>
        <taxon>Saccharomycotina</taxon>
        <taxon>Saccharomycetes</taxon>
        <taxon>Saccharomycetales</taxon>
        <taxon>Saccharomycetaceae</taxon>
        <taxon>Kluyveromyces</taxon>
    </lineage>
</organism>
<dbReference type="HOGENOM" id="CLU_1713547_0_0_1"/>
<dbReference type="PaxDb" id="284590-Q6CXA0"/>
<protein>
    <submittedName>
        <fullName evidence="2">KLLA0A10043p</fullName>
    </submittedName>
</protein>
<name>Q6CXA0_KLULA</name>
<dbReference type="Proteomes" id="UP000000598">
    <property type="component" value="Chromosome A"/>
</dbReference>
<dbReference type="GO" id="GO:0016586">
    <property type="term" value="C:RSC-type complex"/>
    <property type="evidence" value="ECO:0007669"/>
    <property type="project" value="InterPro"/>
</dbReference>
<evidence type="ECO:0000256" key="1">
    <source>
        <dbReference type="SAM" id="MobiDB-lite"/>
    </source>
</evidence>
<dbReference type="Gene3D" id="6.20.420.10">
    <property type="match status" value="1"/>
</dbReference>
<dbReference type="STRING" id="284590.Q6CXA0"/>
<feature type="compositionally biased region" description="Low complexity" evidence="1">
    <location>
        <begin position="119"/>
        <end position="129"/>
    </location>
</feature>
<dbReference type="InParanoid" id="Q6CXA0"/>